<evidence type="ECO:0000313" key="2">
    <source>
        <dbReference type="EMBL" id="XDQ45385.1"/>
    </source>
</evidence>
<dbReference type="Pfam" id="PF18735">
    <property type="entry name" value="HEPN_RiboL-PSP"/>
    <property type="match status" value="1"/>
</dbReference>
<name>A0AB39QRN1_9ACTN</name>
<gene>
    <name evidence="2" type="ORF">AB5J52_25770</name>
</gene>
<feature type="domain" description="RiboL-PSP-HEPN" evidence="1">
    <location>
        <begin position="31"/>
        <end position="232"/>
    </location>
</feature>
<sequence length="251" mass="27862">MPTQKFGRQLDDVEDMLDLAESISLRHPSFSYLPKRPSTSPLLAGAVVLLCARFEEFVKDVVTYALEKHGEATPEFTLWDLPERLQLLLITKNMNAALQAKRFGKLRDQMDRINEGKVAAQGIATGKISAGQAIETGGNPGPDTVAELMKLVGVEKPWMQISKYFDAHYAEPTRVELSGIALGDLQERLGELVGLRNIVAHSGARIPSSPTDIRFNVHFTRHLADAIYQVLKDRVEEDARSSGRVPGQWSR</sequence>
<proteinExistence type="predicted"/>
<evidence type="ECO:0000259" key="1">
    <source>
        <dbReference type="Pfam" id="PF18735"/>
    </source>
</evidence>
<dbReference type="RefSeq" id="WP_369224161.1">
    <property type="nucleotide sequence ID" value="NZ_CP163441.1"/>
</dbReference>
<dbReference type="EMBL" id="CP163441">
    <property type="protein sequence ID" value="XDQ45385.1"/>
    <property type="molecule type" value="Genomic_DNA"/>
</dbReference>
<reference evidence="2" key="1">
    <citation type="submission" date="2024-07" db="EMBL/GenBank/DDBJ databases">
        <authorList>
            <person name="Yu S.T."/>
        </authorList>
    </citation>
    <scope>NUCLEOTIDE SEQUENCE</scope>
    <source>
        <strain evidence="2">R39</strain>
    </source>
</reference>
<dbReference type="AlphaFoldDB" id="A0AB39QRN1"/>
<dbReference type="InterPro" id="IPR041519">
    <property type="entry name" value="HEPN_RiboL-PSP"/>
</dbReference>
<protein>
    <submittedName>
        <fullName evidence="2">HEPN domain-containing protein</fullName>
    </submittedName>
</protein>
<accession>A0AB39QRN1</accession>
<organism evidence="2">
    <name type="scientific">Streptomyces sp. R39</name>
    <dbReference type="NCBI Taxonomy" id="3238631"/>
    <lineage>
        <taxon>Bacteria</taxon>
        <taxon>Bacillati</taxon>
        <taxon>Actinomycetota</taxon>
        <taxon>Actinomycetes</taxon>
        <taxon>Kitasatosporales</taxon>
        <taxon>Streptomycetaceae</taxon>
        <taxon>Streptomyces</taxon>
    </lineage>
</organism>